<gene>
    <name evidence="2" type="ORF">HNQ39_000944</name>
</gene>
<dbReference type="Gene3D" id="3.30.2090.10">
    <property type="entry name" value="Multidrug efflux transporter AcrB TolC docking domain, DN and DC subdomains"/>
    <property type="match status" value="2"/>
</dbReference>
<feature type="transmembrane region" description="Helical" evidence="1">
    <location>
        <begin position="12"/>
        <end position="30"/>
    </location>
</feature>
<feature type="transmembrane region" description="Helical" evidence="1">
    <location>
        <begin position="402"/>
        <end position="426"/>
    </location>
</feature>
<protein>
    <submittedName>
        <fullName evidence="2">HAE1 family hydrophobic/amphiphilic exporter-1</fullName>
    </submittedName>
</protein>
<evidence type="ECO:0000313" key="3">
    <source>
        <dbReference type="Proteomes" id="UP000520814"/>
    </source>
</evidence>
<feature type="transmembrane region" description="Helical" evidence="1">
    <location>
        <begin position="1083"/>
        <end position="1107"/>
    </location>
</feature>
<keyword evidence="1" id="KW-0812">Transmembrane</keyword>
<evidence type="ECO:0000256" key="1">
    <source>
        <dbReference type="SAM" id="Phobius"/>
    </source>
</evidence>
<feature type="transmembrane region" description="Helical" evidence="1">
    <location>
        <begin position="1050"/>
        <end position="1071"/>
    </location>
</feature>
<feature type="transmembrane region" description="Helical" evidence="1">
    <location>
        <begin position="978"/>
        <end position="998"/>
    </location>
</feature>
<dbReference type="Proteomes" id="UP000520814">
    <property type="component" value="Unassembled WGS sequence"/>
</dbReference>
<dbReference type="SUPFAM" id="SSF82693">
    <property type="entry name" value="Multidrug efflux transporter AcrB pore domain, PN1, PN2, PC1 and PC2 subdomains"/>
    <property type="match status" value="3"/>
</dbReference>
<proteinExistence type="predicted"/>
<organism evidence="2 3">
    <name type="scientific">Armatimonas rosea</name>
    <dbReference type="NCBI Taxonomy" id="685828"/>
    <lineage>
        <taxon>Bacteria</taxon>
        <taxon>Bacillati</taxon>
        <taxon>Armatimonadota</taxon>
        <taxon>Armatimonadia</taxon>
        <taxon>Armatimonadales</taxon>
        <taxon>Armatimonadaceae</taxon>
        <taxon>Armatimonas</taxon>
    </lineage>
</organism>
<feature type="transmembrane region" description="Helical" evidence="1">
    <location>
        <begin position="1004"/>
        <end position="1029"/>
    </location>
</feature>
<dbReference type="GO" id="GO:0005886">
    <property type="term" value="C:plasma membrane"/>
    <property type="evidence" value="ECO:0007669"/>
    <property type="project" value="TreeGrafter"/>
</dbReference>
<dbReference type="RefSeq" id="WP_184192798.1">
    <property type="nucleotide sequence ID" value="NZ_JACHGW010000001.1"/>
</dbReference>
<dbReference type="Pfam" id="PF00873">
    <property type="entry name" value="ACR_tran"/>
    <property type="match status" value="2"/>
</dbReference>
<dbReference type="Gene3D" id="1.20.1640.10">
    <property type="entry name" value="Multidrug efflux transporter AcrB transmembrane domain"/>
    <property type="match status" value="2"/>
</dbReference>
<feature type="transmembrane region" description="Helical" evidence="1">
    <location>
        <begin position="569"/>
        <end position="591"/>
    </location>
</feature>
<feature type="transmembrane region" description="Helical" evidence="1">
    <location>
        <begin position="950"/>
        <end position="971"/>
    </location>
</feature>
<keyword evidence="1" id="KW-0472">Membrane</keyword>
<feature type="transmembrane region" description="Helical" evidence="1">
    <location>
        <begin position="446"/>
        <end position="471"/>
    </location>
</feature>
<dbReference type="PANTHER" id="PTHR32063">
    <property type="match status" value="1"/>
</dbReference>
<name>A0A7W9SM51_ARMRO</name>
<feature type="transmembrane region" description="Helical" evidence="1">
    <location>
        <begin position="603"/>
        <end position="623"/>
    </location>
</feature>
<dbReference type="EMBL" id="JACHGW010000001">
    <property type="protein sequence ID" value="MBB6049182.1"/>
    <property type="molecule type" value="Genomic_DNA"/>
</dbReference>
<keyword evidence="1" id="KW-1133">Transmembrane helix</keyword>
<dbReference type="SUPFAM" id="SSF82866">
    <property type="entry name" value="Multidrug efflux transporter AcrB transmembrane domain"/>
    <property type="match status" value="2"/>
</dbReference>
<comment type="caution">
    <text evidence="2">The sequence shown here is derived from an EMBL/GenBank/DDBJ whole genome shotgun (WGS) entry which is preliminary data.</text>
</comment>
<dbReference type="GO" id="GO:0042910">
    <property type="term" value="F:xenobiotic transmembrane transporter activity"/>
    <property type="evidence" value="ECO:0007669"/>
    <property type="project" value="TreeGrafter"/>
</dbReference>
<dbReference type="InterPro" id="IPR001036">
    <property type="entry name" value="Acrflvin-R"/>
</dbReference>
<feature type="transmembrane region" description="Helical" evidence="1">
    <location>
        <begin position="375"/>
        <end position="396"/>
    </location>
</feature>
<keyword evidence="3" id="KW-1185">Reference proteome</keyword>
<feature type="transmembrane region" description="Helical" evidence="1">
    <location>
        <begin position="544"/>
        <end position="563"/>
    </location>
</feature>
<dbReference type="PANTHER" id="PTHR32063:SF0">
    <property type="entry name" value="SWARMING MOTILITY PROTEIN SWRC"/>
    <property type="match status" value="1"/>
</dbReference>
<sequence length="1124" mass="120965">MWLTNLAIKRPVAIMMLIGALIVMGLQGFFKMPAEQDPRVEFPFVTVTTAYPGAGPGEIETLVTKPIEDAVGAVNGVKNVTSTSQQGISVVAIEFLLSTNADVAAADVRGKVDAVRARLPREVEAPTIQKANTSSTPILYMAMRSKIGRNNKEVRDLADRVVKDQLGQVSGVSSVIVTGGDKREVQVRLDKNRLDAYGLTVTDVASAIKSQNLNVPSGRITEGNRDYAVRVIGEFASADELRNLRLSFAGRNGSADRTILMSDLGAVEDTVAERTESALLSQRQGPGALPDSTDTVSIAVQKTSEGNTVDIVKGVRKQMVSLAKLLPDDIEFTTTQDKAVKTDENLKDVEMTLVIGAFLAVTIVFFFLHNFRGTLIVALSIPTSIIATFLVMYSIGFTLNSMTLLGLSLAVGILVDDSIVVIENIYRHLALGETPEEAARNGRSEIGMAAVTITLVDVVVFVPVAFMGGIVGQFFRSFGLTVAIATLFSLLMSFTLAPMLASRWYKKGEYAEPHGGFFGAINRFYTRLENSYERALGWALVHRGSVIFIGNMALVLVVLWMAAAGSGAGAIKMAMPLAILQLVVGAILVGVSKLKKRFTIEPLITTAIGAIATVIVTVLAGQVGKPLGFRFAPGQDQGQVALTVELPAGASLDATNLVLKQIEAKIHDIPEIQYIESSAGSTATGGFGSTSNNGTNFGQVRITLNDPMGTLDRLEPWKDHSDLRTRSDVEIATIVRERVKDIPGADIKTAEVSGFNGSAAPVQIEIVGPNMDENIVNARKVRAVLEKTPGILTPDISYKATKPEVQVVLDRERAAQFGLTVQQVAQALRDAVEGNIDAKFRDNGEQYDIRVQYNRIDRGSVADVGSVIIATKNGQPIRVSDVAKTLEGRGPTKIDRKNRQRQLVVSAYLAPGLVIGNMQQKIDPQLKTIDFGKAKYQWGGEANTMAEEGVYMVTALGLAITLVYMLMAALFNNFLYPLIIMLSIPQALVGGLLGLIVTGKPLSIIAMIGVIMLMGLVTKNAILLVDFTNTLRERGYRREDAIREAGPTRLRPILMTTLAQILGAMPIALALGRGSEFRQPLGIVVVGGLCLSALLTLLVIPCVYTVFDDLGEGFARVKRRLTGR</sequence>
<evidence type="ECO:0000313" key="2">
    <source>
        <dbReference type="EMBL" id="MBB6049182.1"/>
    </source>
</evidence>
<dbReference type="PRINTS" id="PR00702">
    <property type="entry name" value="ACRIFLAVINRP"/>
</dbReference>
<feature type="transmembrane region" description="Helical" evidence="1">
    <location>
        <begin position="477"/>
        <end position="497"/>
    </location>
</feature>
<reference evidence="2 3" key="1">
    <citation type="submission" date="2020-08" db="EMBL/GenBank/DDBJ databases">
        <title>Genomic Encyclopedia of Type Strains, Phase IV (KMG-IV): sequencing the most valuable type-strain genomes for metagenomic binning, comparative biology and taxonomic classification.</title>
        <authorList>
            <person name="Goeker M."/>
        </authorList>
    </citation>
    <scope>NUCLEOTIDE SEQUENCE [LARGE SCALE GENOMIC DNA]</scope>
    <source>
        <strain evidence="2 3">DSM 23562</strain>
    </source>
</reference>
<dbReference type="SUPFAM" id="SSF82714">
    <property type="entry name" value="Multidrug efflux transporter AcrB TolC docking domain, DN and DC subdomains"/>
    <property type="match status" value="2"/>
</dbReference>
<accession>A0A7W9SM51</accession>
<dbReference type="Gene3D" id="3.30.70.1430">
    <property type="entry name" value="Multidrug efflux transporter AcrB pore domain"/>
    <property type="match status" value="2"/>
</dbReference>
<dbReference type="AlphaFoldDB" id="A0A7W9SM51"/>
<dbReference type="InterPro" id="IPR027463">
    <property type="entry name" value="AcrB_DN_DC_subdom"/>
</dbReference>
<feature type="transmembrane region" description="Helical" evidence="1">
    <location>
        <begin position="351"/>
        <end position="368"/>
    </location>
</feature>